<gene>
    <name evidence="3" type="ORF">OsI_15417</name>
</gene>
<keyword evidence="4" id="KW-1185">Reference proteome</keyword>
<feature type="region of interest" description="Disordered" evidence="1">
    <location>
        <begin position="185"/>
        <end position="229"/>
    </location>
</feature>
<dbReference type="HOGENOM" id="CLU_399781_0_0_1"/>
<feature type="domain" description="DUF7597" evidence="2">
    <location>
        <begin position="276"/>
        <end position="400"/>
    </location>
</feature>
<sequence length="820" mass="91250">MMPPSPPSGWDFHPGNEIRDQCRRLHGTPVHSSSFYCFHPFKLVVDVPRSTFRLEESSVAIALRACLGGSPAGFFVSHLNDRCYNFCVRDKSVGLWIYNLRSYICRDYHMRFFLWRDGGPNWRFEFRRWESEQLSEWSVVKRKKSMSVKSKSVTVASSSIPISKVFNRFHVHDSSRSCSKFLIASSSDPNSQNPISGPKVSKVVDKPSDPIPKPTPSAGPKPLGSGPFKRFSPRVRKVWVKKSVVKPKSPRLPLSAAAENPFSRESSPSSMANLHPNPLRFIPPGLHLHPAGPHRRRRVDSVNFTPSIMSHEQYVLALVLPPLPEDQSDEHRAEIREFLDQVRNIRVLASFPHPNAVALFQISSPVHRDALVLGEPIAYDAVHEVCFVRHNQGPNWRNAPYNHRGWVMLLDFPLDYVTLHNVKQVISTFGELDWWYDSDTLKGRVLARVWYKDLDSVPQYVVWEQPNAPNGQSWTIYVYTLNGEFADAFPLDDDLPMGEGPVYPNVNFEDVPAWQFGNVQNFDQEENQGWDNWDEGQDNVNDNVDFLPEIPQPTDVLQINSSFASSILAVNSGNSGYIISISSSEASEIGADNSLMVQEVSVDANVLKNLCQRFPQIMFDKNFVKDASFWSALNSGSVLGTSNWASGNDVPVVSGANEILDPVPLAVAPPPSVFLALTDSDAPVKPAKRTYKKRAVGSATPVVATGLRSSKRLLAIFDARKLSFKDDILVEPDPNQGIGKPRGKSVKKLKQVAHEVGLLFSGSSLQESDFMEGTAEVEGPADCPIPLLQKMATDLCGVAPQDVTQESLLASAPKSVDDES</sequence>
<accession>B8ASG3</accession>
<evidence type="ECO:0000259" key="2">
    <source>
        <dbReference type="Pfam" id="PF24530"/>
    </source>
</evidence>
<dbReference type="PANTHER" id="PTHR33075:SF7">
    <property type="entry name" value="OS02G0303350 PROTEIN"/>
    <property type="match status" value="1"/>
</dbReference>
<evidence type="ECO:0000313" key="3">
    <source>
        <dbReference type="EMBL" id="EEC77043.1"/>
    </source>
</evidence>
<dbReference type="AlphaFoldDB" id="B8ASG3"/>
<feature type="compositionally biased region" description="Polar residues" evidence="1">
    <location>
        <begin position="185"/>
        <end position="195"/>
    </location>
</feature>
<organism evidence="3 4">
    <name type="scientific">Oryza sativa subsp. indica</name>
    <name type="common">Rice</name>
    <dbReference type="NCBI Taxonomy" id="39946"/>
    <lineage>
        <taxon>Eukaryota</taxon>
        <taxon>Viridiplantae</taxon>
        <taxon>Streptophyta</taxon>
        <taxon>Embryophyta</taxon>
        <taxon>Tracheophyta</taxon>
        <taxon>Spermatophyta</taxon>
        <taxon>Magnoliopsida</taxon>
        <taxon>Liliopsida</taxon>
        <taxon>Poales</taxon>
        <taxon>Poaceae</taxon>
        <taxon>BOP clade</taxon>
        <taxon>Oryzoideae</taxon>
        <taxon>Oryzeae</taxon>
        <taxon>Oryzinae</taxon>
        <taxon>Oryza</taxon>
        <taxon>Oryza sativa</taxon>
    </lineage>
</organism>
<reference evidence="3 4" key="1">
    <citation type="journal article" date="2005" name="PLoS Biol.">
        <title>The genomes of Oryza sativa: a history of duplications.</title>
        <authorList>
            <person name="Yu J."/>
            <person name="Wang J."/>
            <person name="Lin W."/>
            <person name="Li S."/>
            <person name="Li H."/>
            <person name="Zhou J."/>
            <person name="Ni P."/>
            <person name="Dong W."/>
            <person name="Hu S."/>
            <person name="Zeng C."/>
            <person name="Zhang J."/>
            <person name="Zhang Y."/>
            <person name="Li R."/>
            <person name="Xu Z."/>
            <person name="Li S."/>
            <person name="Li X."/>
            <person name="Zheng H."/>
            <person name="Cong L."/>
            <person name="Lin L."/>
            <person name="Yin J."/>
            <person name="Geng J."/>
            <person name="Li G."/>
            <person name="Shi J."/>
            <person name="Liu J."/>
            <person name="Lv H."/>
            <person name="Li J."/>
            <person name="Wang J."/>
            <person name="Deng Y."/>
            <person name="Ran L."/>
            <person name="Shi X."/>
            <person name="Wang X."/>
            <person name="Wu Q."/>
            <person name="Li C."/>
            <person name="Ren X."/>
            <person name="Wang J."/>
            <person name="Wang X."/>
            <person name="Li D."/>
            <person name="Liu D."/>
            <person name="Zhang X."/>
            <person name="Ji Z."/>
            <person name="Zhao W."/>
            <person name="Sun Y."/>
            <person name="Zhang Z."/>
            <person name="Bao J."/>
            <person name="Han Y."/>
            <person name="Dong L."/>
            <person name="Ji J."/>
            <person name="Chen P."/>
            <person name="Wu S."/>
            <person name="Liu J."/>
            <person name="Xiao Y."/>
            <person name="Bu D."/>
            <person name="Tan J."/>
            <person name="Yang L."/>
            <person name="Ye C."/>
            <person name="Zhang J."/>
            <person name="Xu J."/>
            <person name="Zhou Y."/>
            <person name="Yu Y."/>
            <person name="Zhang B."/>
            <person name="Zhuang S."/>
            <person name="Wei H."/>
            <person name="Liu B."/>
            <person name="Lei M."/>
            <person name="Yu H."/>
            <person name="Li Y."/>
            <person name="Xu H."/>
            <person name="Wei S."/>
            <person name="He X."/>
            <person name="Fang L."/>
            <person name="Zhang Z."/>
            <person name="Zhang Y."/>
            <person name="Huang X."/>
            <person name="Su Z."/>
            <person name="Tong W."/>
            <person name="Li J."/>
            <person name="Tong Z."/>
            <person name="Li S."/>
            <person name="Ye J."/>
            <person name="Wang L."/>
            <person name="Fang L."/>
            <person name="Lei T."/>
            <person name="Chen C."/>
            <person name="Chen H."/>
            <person name="Xu Z."/>
            <person name="Li H."/>
            <person name="Huang H."/>
            <person name="Zhang F."/>
            <person name="Xu H."/>
            <person name="Li N."/>
            <person name="Zhao C."/>
            <person name="Li S."/>
            <person name="Dong L."/>
            <person name="Huang Y."/>
            <person name="Li L."/>
            <person name="Xi Y."/>
            <person name="Qi Q."/>
            <person name="Li W."/>
            <person name="Zhang B."/>
            <person name="Hu W."/>
            <person name="Zhang Y."/>
            <person name="Tian X."/>
            <person name="Jiao Y."/>
            <person name="Liang X."/>
            <person name="Jin J."/>
            <person name="Gao L."/>
            <person name="Zheng W."/>
            <person name="Hao B."/>
            <person name="Liu S."/>
            <person name="Wang W."/>
            <person name="Yuan L."/>
            <person name="Cao M."/>
            <person name="McDermott J."/>
            <person name="Samudrala R."/>
            <person name="Wang J."/>
            <person name="Wong G.K."/>
            <person name="Yang H."/>
        </authorList>
    </citation>
    <scope>NUCLEOTIDE SEQUENCE [LARGE SCALE GENOMIC DNA]</scope>
    <source>
        <strain evidence="4">cv. 93-11</strain>
    </source>
</reference>
<feature type="compositionally biased region" description="Pro residues" evidence="1">
    <location>
        <begin position="209"/>
        <end position="219"/>
    </location>
</feature>
<dbReference type="Proteomes" id="UP000007015">
    <property type="component" value="Chromosome 4"/>
</dbReference>
<name>B8ASG3_ORYSI</name>
<evidence type="ECO:0000256" key="1">
    <source>
        <dbReference type="SAM" id="MobiDB-lite"/>
    </source>
</evidence>
<feature type="region of interest" description="Disordered" evidence="1">
    <location>
        <begin position="251"/>
        <end position="271"/>
    </location>
</feature>
<protein>
    <recommendedName>
        <fullName evidence="2">DUF7597 domain-containing protein</fullName>
    </recommendedName>
</protein>
<dbReference type="EMBL" id="CM000129">
    <property type="protein sequence ID" value="EEC77043.1"/>
    <property type="molecule type" value="Genomic_DNA"/>
</dbReference>
<dbReference type="Pfam" id="PF24530">
    <property type="entry name" value="DUF7597"/>
    <property type="match status" value="1"/>
</dbReference>
<dbReference type="OMA" id="FEFRRWE"/>
<evidence type="ECO:0000313" key="4">
    <source>
        <dbReference type="Proteomes" id="UP000007015"/>
    </source>
</evidence>
<dbReference type="Gramene" id="BGIOSGA015314-TA">
    <property type="protein sequence ID" value="BGIOSGA015314-PA"/>
    <property type="gene ID" value="BGIOSGA015314"/>
</dbReference>
<proteinExistence type="predicted"/>
<dbReference type="InterPro" id="IPR056018">
    <property type="entry name" value="DUF7597"/>
</dbReference>
<dbReference type="PANTHER" id="PTHR33075">
    <property type="entry name" value="OS02G0499800 PROTEIN"/>
    <property type="match status" value="1"/>
</dbReference>